<sequence length="74" mass="8123">MSSKSYIIQLSNDADDASVERFKKDVEAKGGKIGHTYDTLFKGFSVTLDPNTVTTLSSDPLVASIEEDKKMHTL</sequence>
<dbReference type="InterPro" id="IPR052471">
    <property type="entry name" value="PBI_I9"/>
</dbReference>
<evidence type="ECO:0000313" key="5">
    <source>
        <dbReference type="Proteomes" id="UP000001744"/>
    </source>
</evidence>
<dbReference type="HOGENOM" id="CLU_156026_3_0_1"/>
<reference evidence="3 5" key="1">
    <citation type="journal article" date="2011" name="Science">
        <title>Comparative functional genomics of the fission yeasts.</title>
        <authorList>
            <person name="Rhind N."/>
            <person name="Chen Z."/>
            <person name="Yassour M."/>
            <person name="Thompson D.A."/>
            <person name="Haas B.J."/>
            <person name="Habib N."/>
            <person name="Wapinski I."/>
            <person name="Roy S."/>
            <person name="Lin M.F."/>
            <person name="Heiman D.I."/>
            <person name="Young S.K."/>
            <person name="Furuya K."/>
            <person name="Guo Y."/>
            <person name="Pidoux A."/>
            <person name="Chen H.M."/>
            <person name="Robbertse B."/>
            <person name="Goldberg J.M."/>
            <person name="Aoki K."/>
            <person name="Bayne E.H."/>
            <person name="Berlin A.M."/>
            <person name="Desjardins C.A."/>
            <person name="Dobbs E."/>
            <person name="Dukaj L."/>
            <person name="Fan L."/>
            <person name="FitzGerald M.G."/>
            <person name="French C."/>
            <person name="Gujja S."/>
            <person name="Hansen K."/>
            <person name="Keifenheim D."/>
            <person name="Levin J.Z."/>
            <person name="Mosher R.A."/>
            <person name="Mueller C.A."/>
            <person name="Pfiffner J."/>
            <person name="Priest M."/>
            <person name="Russ C."/>
            <person name="Smialowska A."/>
            <person name="Swoboda P."/>
            <person name="Sykes S.M."/>
            <person name="Vaughn M."/>
            <person name="Vengrova S."/>
            <person name="Yoder R."/>
            <person name="Zeng Q."/>
            <person name="Allshire R."/>
            <person name="Baulcombe D."/>
            <person name="Birren B.W."/>
            <person name="Brown W."/>
            <person name="Ekwall K."/>
            <person name="Kellis M."/>
            <person name="Leatherwood J."/>
            <person name="Levin H."/>
            <person name="Margalit H."/>
            <person name="Martienssen R."/>
            <person name="Nieduszynski C.A."/>
            <person name="Spatafora J.W."/>
            <person name="Friedman N."/>
            <person name="Dalgaard J.Z."/>
            <person name="Baumann P."/>
            <person name="Niki H."/>
            <person name="Regev A."/>
            <person name="Nusbaum C."/>
        </authorList>
    </citation>
    <scope>NUCLEOTIDE SEQUENCE [LARGE SCALE GENOMIC DNA]</scope>
    <source>
        <strain evidence="5">yFS275 / FY16936</strain>
    </source>
</reference>
<dbReference type="GO" id="GO:0004866">
    <property type="term" value="F:endopeptidase inhibitor activity"/>
    <property type="evidence" value="ECO:0007669"/>
    <property type="project" value="UniProtKB-ARBA"/>
</dbReference>
<dbReference type="VEuPathDB" id="FungiDB:SJAG_01072"/>
<dbReference type="Gene3D" id="3.30.70.80">
    <property type="entry name" value="Peptidase S8 propeptide/proteinase inhibitor I9"/>
    <property type="match status" value="1"/>
</dbReference>
<proteinExistence type="inferred from homology"/>
<dbReference type="GeneID" id="7048315"/>
<dbReference type="OrthoDB" id="5518345at2759"/>
<dbReference type="Proteomes" id="UP000001744">
    <property type="component" value="Unassembled WGS sequence"/>
</dbReference>
<evidence type="ECO:0000313" key="3">
    <source>
        <dbReference type="EMBL" id="EEB06045.1"/>
    </source>
</evidence>
<dbReference type="SUPFAM" id="SSF54897">
    <property type="entry name" value="Protease propeptides/inhibitors"/>
    <property type="match status" value="1"/>
</dbReference>
<dbReference type="Pfam" id="PF05922">
    <property type="entry name" value="Inhibitor_I9"/>
    <property type="match status" value="1"/>
</dbReference>
<feature type="domain" description="Inhibitor I9" evidence="2">
    <location>
        <begin position="6"/>
        <end position="73"/>
    </location>
</feature>
<dbReference type="FunFam" id="3.30.70.80:FF:000005">
    <property type="entry name" value="Proteinase inhibitor I2B"/>
    <property type="match status" value="1"/>
</dbReference>
<keyword evidence="5" id="KW-1185">Reference proteome</keyword>
<organism evidence="3 5">
    <name type="scientific">Schizosaccharomyces japonicus (strain yFS275 / FY16936)</name>
    <name type="common">Fission yeast</name>
    <dbReference type="NCBI Taxonomy" id="402676"/>
    <lineage>
        <taxon>Eukaryota</taxon>
        <taxon>Fungi</taxon>
        <taxon>Dikarya</taxon>
        <taxon>Ascomycota</taxon>
        <taxon>Taphrinomycotina</taxon>
        <taxon>Schizosaccharomycetes</taxon>
        <taxon>Schizosaccharomycetales</taxon>
        <taxon>Schizosaccharomycetaceae</taxon>
        <taxon>Schizosaccharomyces</taxon>
    </lineage>
</organism>
<protein>
    <submittedName>
        <fullName evidence="3">Subtilisin cleaved region like protein</fullName>
    </submittedName>
</protein>
<dbReference type="PANTHER" id="PTHR28288:SF2">
    <property type="entry name" value="PROTEASE B INHIBITOR 2"/>
    <property type="match status" value="1"/>
</dbReference>
<dbReference type="PANTHER" id="PTHR28288">
    <property type="entry name" value="PROTEASE B INHIBITOR 2"/>
    <property type="match status" value="1"/>
</dbReference>
<dbReference type="eggNOG" id="ENOG502SBW1">
    <property type="taxonomic scope" value="Eukaryota"/>
</dbReference>
<dbReference type="InterPro" id="IPR037045">
    <property type="entry name" value="S8pro/Inhibitor_I9_sf"/>
</dbReference>
<gene>
    <name evidence="4" type="primary">pbi2</name>
    <name evidence="3" type="ORF">SJAG_01072</name>
</gene>
<evidence type="ECO:0000259" key="2">
    <source>
        <dbReference type="Pfam" id="PF05922"/>
    </source>
</evidence>
<accession>B6JXE4</accession>
<comment type="similarity">
    <text evidence="1">Belongs to the protease inhibitor I9 family.</text>
</comment>
<dbReference type="RefSeq" id="XP_002172338.1">
    <property type="nucleotide sequence ID" value="XM_002172302.2"/>
</dbReference>
<evidence type="ECO:0000256" key="1">
    <source>
        <dbReference type="ARBA" id="ARBA00038069"/>
    </source>
</evidence>
<dbReference type="JaponicusDB" id="SJAG_01072">
    <property type="gene designation" value="pbi2"/>
</dbReference>
<dbReference type="AlphaFoldDB" id="B6JXE4"/>
<name>B6JXE4_SCHJY</name>
<dbReference type="OMA" id="EKSYIVQ"/>
<evidence type="ECO:0000313" key="4">
    <source>
        <dbReference type="JaponicusDB" id="SJAG_01072"/>
    </source>
</evidence>
<dbReference type="InterPro" id="IPR010259">
    <property type="entry name" value="S8pro/Inhibitor_I9"/>
</dbReference>
<dbReference type="EMBL" id="KE651166">
    <property type="protein sequence ID" value="EEB06045.1"/>
    <property type="molecule type" value="Genomic_DNA"/>
</dbReference>